<dbReference type="PANTHER" id="PTHR45786">
    <property type="entry name" value="DNA BINDING PROTEIN-LIKE"/>
    <property type="match status" value="1"/>
</dbReference>
<gene>
    <name evidence="2" type="ORF">LTRI10_LOCUS53383</name>
</gene>
<dbReference type="Pfam" id="PF14214">
    <property type="entry name" value="Helitron_like_N"/>
    <property type="match status" value="1"/>
</dbReference>
<proteinExistence type="predicted"/>
<evidence type="ECO:0000313" key="2">
    <source>
        <dbReference type="EMBL" id="CAL1414209.1"/>
    </source>
</evidence>
<dbReference type="Proteomes" id="UP001497516">
    <property type="component" value="Chromosome 9"/>
</dbReference>
<evidence type="ECO:0000313" key="3">
    <source>
        <dbReference type="Proteomes" id="UP001497516"/>
    </source>
</evidence>
<protein>
    <recommendedName>
        <fullName evidence="1">Helitron helicase-like domain-containing protein</fullName>
    </recommendedName>
</protein>
<dbReference type="EMBL" id="OZ034822">
    <property type="protein sequence ID" value="CAL1414209.1"/>
    <property type="molecule type" value="Genomic_DNA"/>
</dbReference>
<keyword evidence="3" id="KW-1185">Reference proteome</keyword>
<reference evidence="2 3" key="1">
    <citation type="submission" date="2024-04" db="EMBL/GenBank/DDBJ databases">
        <authorList>
            <person name="Fracassetti M."/>
        </authorList>
    </citation>
    <scope>NUCLEOTIDE SEQUENCE [LARGE SCALE GENOMIC DNA]</scope>
</reference>
<name>A0AAV2GU26_9ROSI</name>
<dbReference type="PANTHER" id="PTHR45786:SF74">
    <property type="entry name" value="ATP-DEPENDENT DNA HELICASE"/>
    <property type="match status" value="1"/>
</dbReference>
<organism evidence="2 3">
    <name type="scientific">Linum trigynum</name>
    <dbReference type="NCBI Taxonomy" id="586398"/>
    <lineage>
        <taxon>Eukaryota</taxon>
        <taxon>Viridiplantae</taxon>
        <taxon>Streptophyta</taxon>
        <taxon>Embryophyta</taxon>
        <taxon>Tracheophyta</taxon>
        <taxon>Spermatophyta</taxon>
        <taxon>Magnoliopsida</taxon>
        <taxon>eudicotyledons</taxon>
        <taxon>Gunneridae</taxon>
        <taxon>Pentapetalae</taxon>
        <taxon>rosids</taxon>
        <taxon>fabids</taxon>
        <taxon>Malpighiales</taxon>
        <taxon>Linaceae</taxon>
        <taxon>Linum</taxon>
    </lineage>
</organism>
<dbReference type="AlphaFoldDB" id="A0AAV2GU26"/>
<dbReference type="InterPro" id="IPR025476">
    <property type="entry name" value="Helitron_helicase-like"/>
</dbReference>
<feature type="domain" description="Helitron helicase-like" evidence="1">
    <location>
        <begin position="133"/>
        <end position="298"/>
    </location>
</feature>
<sequence>MFDRNNVLVQTFRMAREKIHEGNVQEVKIKLFAKRTHDGREYDLPTGNDIAALIVDETGQDTYSPDIIVQYKSSQLERINFHHPSLMALQYPILFPYGEDGWHPDISCNDVDDNDDDNPENLWNDKSLSQCDYYAYRMQSRFQESNSLLLAGKLFQQYVVNAYALVEAERLDWIRNNQSKLRAHYVSGLLDAFLRGDSDLEMTGKHVILAASHTGSPRYKYENFQDAMAICRWLGYPDLFITFTCNANWPEIQFMVDLVNSDGRKDVNRSDIIARVFKLKLHQLMTEIRDKKIFGATTGRKSYTLVNFSFYVMLGHFIS</sequence>
<accession>A0AAV2GU26</accession>
<evidence type="ECO:0000259" key="1">
    <source>
        <dbReference type="Pfam" id="PF14214"/>
    </source>
</evidence>